<sequence length="44" mass="4840">MAGILLLSPPQIHALLRARERALKGDKKTAKYLREDLAGGEKPI</sequence>
<dbReference type="Proteomes" id="UP001241848">
    <property type="component" value="Unassembled WGS sequence"/>
</dbReference>
<dbReference type="EMBL" id="JAPCKK010000030">
    <property type="protein sequence ID" value="MDP4098756.1"/>
    <property type="molecule type" value="Genomic_DNA"/>
</dbReference>
<evidence type="ECO:0000313" key="3">
    <source>
        <dbReference type="Proteomes" id="UP001241848"/>
    </source>
</evidence>
<proteinExistence type="predicted"/>
<protein>
    <recommendedName>
        <fullName evidence="1">Cysteinyl-tRNA ligase anticodon binding domain-containing protein</fullName>
    </recommendedName>
</protein>
<comment type="caution">
    <text evidence="2">The sequence shown here is derived from an EMBL/GenBank/DDBJ whole genome shotgun (WGS) entry which is preliminary data.</text>
</comment>
<evidence type="ECO:0000313" key="2">
    <source>
        <dbReference type="EMBL" id="MDP4098756.1"/>
    </source>
</evidence>
<dbReference type="InterPro" id="IPR056411">
    <property type="entry name" value="CysS_C"/>
</dbReference>
<reference evidence="2 3" key="1">
    <citation type="submission" date="2022-10" db="EMBL/GenBank/DDBJ databases">
        <title>Paenibacillus description and whole genome data of maize root bacterial community.</title>
        <authorList>
            <person name="Marton D."/>
            <person name="Farkas M."/>
            <person name="Cserhati M."/>
        </authorList>
    </citation>
    <scope>NUCLEOTIDE SEQUENCE [LARGE SCALE GENOMIC DNA]</scope>
    <source>
        <strain evidence="2 3">P96</strain>
    </source>
</reference>
<dbReference type="Pfam" id="PF23493">
    <property type="entry name" value="CysS_C"/>
    <property type="match status" value="1"/>
</dbReference>
<organism evidence="2 3">
    <name type="scientific">Paenibacillus zeirhizosphaerae</name>
    <dbReference type="NCBI Taxonomy" id="2987519"/>
    <lineage>
        <taxon>Bacteria</taxon>
        <taxon>Bacillati</taxon>
        <taxon>Bacillota</taxon>
        <taxon>Bacilli</taxon>
        <taxon>Bacillales</taxon>
        <taxon>Paenibacillaceae</taxon>
        <taxon>Paenibacillus</taxon>
    </lineage>
</organism>
<gene>
    <name evidence="2" type="ORF">OIN60_18655</name>
</gene>
<accession>A0ABT9FW52</accession>
<feature type="domain" description="Cysteinyl-tRNA ligase anticodon binding" evidence="1">
    <location>
        <begin position="9"/>
        <end position="38"/>
    </location>
</feature>
<dbReference type="RefSeq" id="WP_305756368.1">
    <property type="nucleotide sequence ID" value="NZ_JAPCKK010000030.1"/>
</dbReference>
<name>A0ABT9FW52_9BACL</name>
<keyword evidence="3" id="KW-1185">Reference proteome</keyword>
<evidence type="ECO:0000259" key="1">
    <source>
        <dbReference type="Pfam" id="PF23493"/>
    </source>
</evidence>